<evidence type="ECO:0000256" key="1">
    <source>
        <dbReference type="SAM" id="Coils"/>
    </source>
</evidence>
<dbReference type="SUPFAM" id="SSF55073">
    <property type="entry name" value="Nucleotide cyclase"/>
    <property type="match status" value="1"/>
</dbReference>
<dbReference type="InterPro" id="IPR052155">
    <property type="entry name" value="Biofilm_reg_signaling"/>
</dbReference>
<dbReference type="PANTHER" id="PTHR44757">
    <property type="entry name" value="DIGUANYLATE CYCLASE DGCP"/>
    <property type="match status" value="1"/>
</dbReference>
<dbReference type="SMART" id="SM00052">
    <property type="entry name" value="EAL"/>
    <property type="match status" value="1"/>
</dbReference>
<dbReference type="Gene3D" id="3.20.20.450">
    <property type="entry name" value="EAL domain"/>
    <property type="match status" value="1"/>
</dbReference>
<dbReference type="InterPro" id="IPR035919">
    <property type="entry name" value="EAL_sf"/>
</dbReference>
<dbReference type="PROSITE" id="PS50887">
    <property type="entry name" value="GGDEF"/>
    <property type="match status" value="1"/>
</dbReference>
<dbReference type="CDD" id="cd00130">
    <property type="entry name" value="PAS"/>
    <property type="match status" value="1"/>
</dbReference>
<dbReference type="NCBIfam" id="TIGR00229">
    <property type="entry name" value="sensory_box"/>
    <property type="match status" value="2"/>
</dbReference>
<dbReference type="Pfam" id="PF00990">
    <property type="entry name" value="GGDEF"/>
    <property type="match status" value="1"/>
</dbReference>
<dbReference type="OrthoDB" id="9805474at2"/>
<dbReference type="PANTHER" id="PTHR44757:SF2">
    <property type="entry name" value="BIOFILM ARCHITECTURE MAINTENANCE PROTEIN MBAA"/>
    <property type="match status" value="1"/>
</dbReference>
<feature type="domain" description="EAL" evidence="4">
    <location>
        <begin position="469"/>
        <end position="723"/>
    </location>
</feature>
<feature type="coiled-coil region" evidence="1">
    <location>
        <begin position="120"/>
        <end position="168"/>
    </location>
</feature>
<evidence type="ECO:0000259" key="2">
    <source>
        <dbReference type="PROSITE" id="PS50112"/>
    </source>
</evidence>
<evidence type="ECO:0000313" key="7">
    <source>
        <dbReference type="Proteomes" id="UP000036923"/>
    </source>
</evidence>
<organism evidence="6 7">
    <name type="scientific">Pseudobacteroides cellulosolvens ATCC 35603 = DSM 2933</name>
    <dbReference type="NCBI Taxonomy" id="398512"/>
    <lineage>
        <taxon>Bacteria</taxon>
        <taxon>Bacillati</taxon>
        <taxon>Bacillota</taxon>
        <taxon>Clostridia</taxon>
        <taxon>Eubacteriales</taxon>
        <taxon>Oscillospiraceae</taxon>
        <taxon>Pseudobacteroides</taxon>
    </lineage>
</organism>
<dbReference type="Pfam" id="PF00563">
    <property type="entry name" value="EAL"/>
    <property type="match status" value="1"/>
</dbReference>
<dbReference type="InterPro" id="IPR035965">
    <property type="entry name" value="PAS-like_dom_sf"/>
</dbReference>
<dbReference type="SUPFAM" id="SSF141868">
    <property type="entry name" value="EAL domain-like"/>
    <property type="match status" value="1"/>
</dbReference>
<dbReference type="Pfam" id="PF13188">
    <property type="entry name" value="PAS_8"/>
    <property type="match status" value="1"/>
</dbReference>
<dbReference type="InterPro" id="IPR043128">
    <property type="entry name" value="Rev_trsase/Diguanyl_cyclase"/>
</dbReference>
<dbReference type="InterPro" id="IPR001633">
    <property type="entry name" value="EAL_dom"/>
</dbReference>
<protein>
    <submittedName>
        <fullName evidence="6">Diguanylate cyclase/phosphodiesterase with PAS/PAC sensor(S)</fullName>
    </submittedName>
</protein>
<dbReference type="FunFam" id="3.30.70.270:FF:000001">
    <property type="entry name" value="Diguanylate cyclase domain protein"/>
    <property type="match status" value="1"/>
</dbReference>
<proteinExistence type="predicted"/>
<feature type="domain" description="PAS" evidence="2">
    <location>
        <begin position="167"/>
        <end position="239"/>
    </location>
</feature>
<dbReference type="SMART" id="SM00267">
    <property type="entry name" value="GGDEF"/>
    <property type="match status" value="1"/>
</dbReference>
<keyword evidence="1" id="KW-0175">Coiled coil</keyword>
<evidence type="ECO:0000259" key="5">
    <source>
        <dbReference type="PROSITE" id="PS50887"/>
    </source>
</evidence>
<feature type="domain" description="PAC" evidence="3">
    <location>
        <begin position="243"/>
        <end position="295"/>
    </location>
</feature>
<keyword evidence="7" id="KW-1185">Reference proteome</keyword>
<dbReference type="SUPFAM" id="SSF55785">
    <property type="entry name" value="PYP-like sensor domain (PAS domain)"/>
    <property type="match status" value="2"/>
</dbReference>
<dbReference type="PROSITE" id="PS50112">
    <property type="entry name" value="PAS"/>
    <property type="match status" value="1"/>
</dbReference>
<dbReference type="Gene3D" id="3.30.450.20">
    <property type="entry name" value="PAS domain"/>
    <property type="match status" value="2"/>
</dbReference>
<dbReference type="eggNOG" id="COG5001">
    <property type="taxonomic scope" value="Bacteria"/>
</dbReference>
<reference evidence="7" key="1">
    <citation type="submission" date="2015-07" db="EMBL/GenBank/DDBJ databases">
        <title>Near-Complete Genome Sequence of the Cellulolytic Bacterium Bacteroides (Pseudobacteroides) cellulosolvens ATCC 35603.</title>
        <authorList>
            <person name="Dassa B."/>
            <person name="Utturkar S.M."/>
            <person name="Klingeman D.M."/>
            <person name="Hurt R.A."/>
            <person name="Keller M."/>
            <person name="Xu J."/>
            <person name="Reddy Y.H.K."/>
            <person name="Borovok I."/>
            <person name="Grinberg I.R."/>
            <person name="Lamed R."/>
            <person name="Zhivin O."/>
            <person name="Bayer E.A."/>
            <person name="Brown S.D."/>
        </authorList>
    </citation>
    <scope>NUCLEOTIDE SEQUENCE [LARGE SCALE GENOMIC DNA]</scope>
    <source>
        <strain evidence="7">DSM 2933</strain>
    </source>
</reference>
<dbReference type="Gene3D" id="3.30.70.270">
    <property type="match status" value="1"/>
</dbReference>
<dbReference type="InterPro" id="IPR013655">
    <property type="entry name" value="PAS_fold_3"/>
</dbReference>
<dbReference type="RefSeq" id="WP_050753849.1">
    <property type="nucleotide sequence ID" value="NZ_JQKC01000022.1"/>
</dbReference>
<dbReference type="EMBL" id="LGTC01000001">
    <property type="protein sequence ID" value="KNY29977.1"/>
    <property type="molecule type" value="Genomic_DNA"/>
</dbReference>
<dbReference type="AlphaFoldDB" id="A0A0L6JX09"/>
<dbReference type="InterPro" id="IPR001610">
    <property type="entry name" value="PAC"/>
</dbReference>
<evidence type="ECO:0000259" key="4">
    <source>
        <dbReference type="PROSITE" id="PS50883"/>
    </source>
</evidence>
<dbReference type="InterPro" id="IPR000014">
    <property type="entry name" value="PAS"/>
</dbReference>
<dbReference type="CDD" id="cd01948">
    <property type="entry name" value="EAL"/>
    <property type="match status" value="1"/>
</dbReference>
<dbReference type="InterPro" id="IPR000700">
    <property type="entry name" value="PAS-assoc_C"/>
</dbReference>
<dbReference type="Pfam" id="PF08447">
    <property type="entry name" value="PAS_3"/>
    <property type="match status" value="1"/>
</dbReference>
<name>A0A0L6JX09_9FIRM</name>
<dbReference type="PROSITE" id="PS50113">
    <property type="entry name" value="PAC"/>
    <property type="match status" value="1"/>
</dbReference>
<feature type="domain" description="GGDEF" evidence="5">
    <location>
        <begin position="327"/>
        <end position="460"/>
    </location>
</feature>
<dbReference type="Proteomes" id="UP000036923">
    <property type="component" value="Unassembled WGS sequence"/>
</dbReference>
<dbReference type="SMART" id="SM00091">
    <property type="entry name" value="PAS"/>
    <property type="match status" value="2"/>
</dbReference>
<evidence type="ECO:0000259" key="3">
    <source>
        <dbReference type="PROSITE" id="PS50113"/>
    </source>
</evidence>
<dbReference type="InterPro" id="IPR029787">
    <property type="entry name" value="Nucleotide_cyclase"/>
</dbReference>
<evidence type="ECO:0000313" key="6">
    <source>
        <dbReference type="EMBL" id="KNY29977.1"/>
    </source>
</evidence>
<dbReference type="PROSITE" id="PS50883">
    <property type="entry name" value="EAL"/>
    <property type="match status" value="1"/>
</dbReference>
<dbReference type="STRING" id="398512.Bccel_5254"/>
<sequence>MEFAGRFCKMVIENMSNAFAYHRIILDDCGSPIDYEYIEVNLAFEKHTGLSRDMVVGKTIRQIIPHIDNDTAKWIEFFGQVAISGKAATKVHYSEVFDRWYSVNSYSPEKEYFIAIFNDITELKKNEAILLEKNEKLNEMYGELSKSEEELRIRYEELQAKNGEIKRMNDMYMLVSDATTDGIWYPDVQGNKRVFAGKWHEILGYEPDELQEIDIWNDIIHPDDLDKNYEEYLRHIDNKTEKYEYECRMKAKDGNYKWIRVTGKAMYNKSGKIHMLAGAISDISKLKEQAAYIEYLAFHDSLTGLPNRALFMDRLSIAVGMAERNKRNVAVVLLDVDNFKEINDSMGHDIGDIFLKIIAKRLSQSVRNYETLARIGGDEFAVLLQNISEQDEAFEFCERLRDAVNEPFELEMHTFNISISIGVAMYPTDGKNIMEILKNADTAMYKAKAIGKNNIQFFSLDMKQTMIRKHLIERKLRAALKDQKFTLNYQLQVDLSTGKTRAIEALIRWFDKDLGIIEPSEFIPIAEETGLIVQIGEWIFENACRQGALWNANCYPDVLISINVSSIQLKQSNFSEMVKRILKETGLEPSHLELEITEGVLADSFEKIRSILEGLRSIGVKISMDDFGTGYASLNYLKNLPLNTLKIDKSFIKNMDEDSVEKDITGSIVSLVHKLNLEVVAEGVETKSQLDYLKSCKCDNVQGYLFGRPVPAERVQDLMTNVSCMLLDRWIN</sequence>
<dbReference type="SMART" id="SM00086">
    <property type="entry name" value="PAC"/>
    <property type="match status" value="2"/>
</dbReference>
<accession>A0A0L6JX09</accession>
<dbReference type="InterPro" id="IPR000160">
    <property type="entry name" value="GGDEF_dom"/>
</dbReference>
<dbReference type="CDD" id="cd01949">
    <property type="entry name" value="GGDEF"/>
    <property type="match status" value="1"/>
</dbReference>
<dbReference type="NCBIfam" id="TIGR00254">
    <property type="entry name" value="GGDEF"/>
    <property type="match status" value="1"/>
</dbReference>
<comment type="caution">
    <text evidence="6">The sequence shown here is derived from an EMBL/GenBank/DDBJ whole genome shotgun (WGS) entry which is preliminary data.</text>
</comment>
<gene>
    <name evidence="6" type="ORF">Bccel_5254</name>
</gene>